<organism evidence="1 2">
    <name type="scientific">Cohnella candidum</name>
    <dbReference type="NCBI Taxonomy" id="2674991"/>
    <lineage>
        <taxon>Bacteria</taxon>
        <taxon>Bacillati</taxon>
        <taxon>Bacillota</taxon>
        <taxon>Bacilli</taxon>
        <taxon>Bacillales</taxon>
        <taxon>Paenibacillaceae</taxon>
        <taxon>Cohnella</taxon>
    </lineage>
</organism>
<evidence type="ECO:0000313" key="2">
    <source>
        <dbReference type="Proteomes" id="UP000269097"/>
    </source>
</evidence>
<keyword evidence="2" id="KW-1185">Reference proteome</keyword>
<dbReference type="EMBL" id="CP033433">
    <property type="protein sequence ID" value="AYQ74237.1"/>
    <property type="molecule type" value="Genomic_DNA"/>
</dbReference>
<reference evidence="1 2" key="1">
    <citation type="submission" date="2018-10" db="EMBL/GenBank/DDBJ databases">
        <title>Genome Sequence of Cohnella sp.</title>
        <authorList>
            <person name="Srinivasan S."/>
            <person name="Kim M.K."/>
        </authorList>
    </citation>
    <scope>NUCLEOTIDE SEQUENCE [LARGE SCALE GENOMIC DNA]</scope>
    <source>
        <strain evidence="1 2">18JY8-7</strain>
    </source>
</reference>
<proteinExistence type="predicted"/>
<dbReference type="NCBIfam" id="TIGR02837">
    <property type="entry name" value="spore_II_R"/>
    <property type="match status" value="1"/>
</dbReference>
<gene>
    <name evidence="1" type="primary">spoIIR</name>
    <name evidence="1" type="ORF">EAV92_17690</name>
</gene>
<dbReference type="AlphaFoldDB" id="A0A3G3K2F3"/>
<dbReference type="KEGG" id="coh:EAV92_17690"/>
<accession>A0A3G3K2F3</accession>
<protein>
    <submittedName>
        <fullName evidence="1">Stage II sporulation protein R</fullName>
    </submittedName>
</protein>
<dbReference type="RefSeq" id="WP_123042318.1">
    <property type="nucleotide sequence ID" value="NZ_CP033433.1"/>
</dbReference>
<name>A0A3G3K2F3_9BACL</name>
<sequence>MRRQGHHFTFIRTKFAAIFPNLNFQAAAKAVLVCLILVPLLSSTMGAAAQASSSEDEETAIPPDAIRIRILANSDSDFDQKVKRDVRDRVEALILSWGPMPGTHEQARALIASHLNEIQQTADQTLQEWGVDYGAATELAKVPFPEKTFEGRSYPSGNYEALRISLGGAQGANWWCVLFPPLCLTAATKSEEAATAKPAEAQATVGKASTKTPVKTSVRLASAQANANDDAAGKAADADSDADKPKPRFFLWELLQKFGEFLGSIFS</sequence>
<dbReference type="Proteomes" id="UP000269097">
    <property type="component" value="Chromosome"/>
</dbReference>
<dbReference type="InterPro" id="IPR014202">
    <property type="entry name" value="Spore_II_R"/>
</dbReference>
<evidence type="ECO:0000313" key="1">
    <source>
        <dbReference type="EMBL" id="AYQ74237.1"/>
    </source>
</evidence>
<dbReference type="Pfam" id="PF09551">
    <property type="entry name" value="Spore_II_R"/>
    <property type="match status" value="1"/>
</dbReference>